<evidence type="ECO:0000256" key="1">
    <source>
        <dbReference type="ARBA" id="ARBA00022723"/>
    </source>
</evidence>
<evidence type="ECO:0008006" key="5">
    <source>
        <dbReference type="Google" id="ProtNLM"/>
    </source>
</evidence>
<dbReference type="Proteomes" id="UP000678243">
    <property type="component" value="Unassembled WGS sequence"/>
</dbReference>
<dbReference type="EMBL" id="JAGTUK010000002">
    <property type="protein sequence ID" value="MBS0023676.1"/>
    <property type="molecule type" value="Genomic_DNA"/>
</dbReference>
<comment type="caution">
    <text evidence="3">The sequence shown here is derived from an EMBL/GenBank/DDBJ whole genome shotgun (WGS) entry which is preliminary data.</text>
</comment>
<dbReference type="InterPro" id="IPR000056">
    <property type="entry name" value="Ribul_P_3_epim-like"/>
</dbReference>
<sequence length="206" mass="21888">MRIAGSLWSVPPDDRLPTAHRLHAAGLRRLHWDTTDGRFAAAGGFTPDDAAELAARTGMTAEAHVMAHRSAGEVDAWADFCDLVIVHVESDDWRDAVARVERRGVRAGLAVSPQTPAAAVPHDLPVLCMSIVPGQAGSVFDERVLAKLTALRDAAPERLLGVDGGVRREHAEALALAGADWAVVGTDLVFDRADAWAELLQPAAAD</sequence>
<dbReference type="InterPro" id="IPR011060">
    <property type="entry name" value="RibuloseP-bd_barrel"/>
</dbReference>
<keyword evidence="2" id="KW-0413">Isomerase</keyword>
<evidence type="ECO:0000313" key="4">
    <source>
        <dbReference type="Proteomes" id="UP000678243"/>
    </source>
</evidence>
<protein>
    <recommendedName>
        <fullName evidence="5">Ribulose-phosphate 3-epimerase</fullName>
    </recommendedName>
</protein>
<evidence type="ECO:0000256" key="2">
    <source>
        <dbReference type="ARBA" id="ARBA00023235"/>
    </source>
</evidence>
<proteinExistence type="predicted"/>
<dbReference type="SUPFAM" id="SSF51366">
    <property type="entry name" value="Ribulose-phoshate binding barrel"/>
    <property type="match status" value="1"/>
</dbReference>
<dbReference type="InterPro" id="IPR013785">
    <property type="entry name" value="Aldolase_TIM"/>
</dbReference>
<dbReference type="RefSeq" id="WP_211541877.1">
    <property type="nucleotide sequence ID" value="NZ_JAGTUK010000002.1"/>
</dbReference>
<dbReference type="Gene3D" id="3.20.20.70">
    <property type="entry name" value="Aldolase class I"/>
    <property type="match status" value="1"/>
</dbReference>
<evidence type="ECO:0000313" key="3">
    <source>
        <dbReference type="EMBL" id="MBS0023676.1"/>
    </source>
</evidence>
<gene>
    <name evidence="3" type="ORF">KE274_06095</name>
</gene>
<reference evidence="3 4" key="1">
    <citation type="submission" date="2021-04" db="EMBL/GenBank/DDBJ databases">
        <title>Whole genome analysis of root endophytic bacterium Microbacterium paraoxydans ku-mp colonizing RP-bio226 rice variety.</title>
        <authorList>
            <person name="Ulaganathan K."/>
            <person name="Latha B."/>
        </authorList>
    </citation>
    <scope>NUCLEOTIDE SEQUENCE [LARGE SCALE GENOMIC DNA]</scope>
    <source>
        <strain evidence="4">ku-mp</strain>
    </source>
</reference>
<dbReference type="Pfam" id="PF00834">
    <property type="entry name" value="Ribul_P_3_epim"/>
    <property type="match status" value="1"/>
</dbReference>
<accession>A0ABS5ILQ9</accession>
<organism evidence="3 4">
    <name type="scientific">Microbacterium paraoxydans</name>
    <dbReference type="NCBI Taxonomy" id="199592"/>
    <lineage>
        <taxon>Bacteria</taxon>
        <taxon>Bacillati</taxon>
        <taxon>Actinomycetota</taxon>
        <taxon>Actinomycetes</taxon>
        <taxon>Micrococcales</taxon>
        <taxon>Microbacteriaceae</taxon>
        <taxon>Microbacterium</taxon>
    </lineage>
</organism>
<dbReference type="PANTHER" id="PTHR11749">
    <property type="entry name" value="RIBULOSE-5-PHOSPHATE-3-EPIMERASE"/>
    <property type="match status" value="1"/>
</dbReference>
<name>A0ABS5ILQ9_9MICO</name>
<keyword evidence="1" id="KW-0479">Metal-binding</keyword>
<keyword evidence="4" id="KW-1185">Reference proteome</keyword>